<evidence type="ECO:0000256" key="3">
    <source>
        <dbReference type="ARBA" id="ARBA00023054"/>
    </source>
</evidence>
<feature type="coiled-coil region" evidence="4">
    <location>
        <begin position="727"/>
        <end position="825"/>
    </location>
</feature>
<evidence type="ECO:0000256" key="1">
    <source>
        <dbReference type="ARBA" id="ARBA00004555"/>
    </source>
</evidence>
<dbReference type="GO" id="GO:0006886">
    <property type="term" value="P:intracellular protein transport"/>
    <property type="evidence" value="ECO:0007669"/>
    <property type="project" value="InterPro"/>
</dbReference>
<evidence type="ECO:0000256" key="4">
    <source>
        <dbReference type="SAM" id="Coils"/>
    </source>
</evidence>
<dbReference type="GO" id="GO:0012507">
    <property type="term" value="C:ER to Golgi transport vesicle membrane"/>
    <property type="evidence" value="ECO:0007669"/>
    <property type="project" value="TreeGrafter"/>
</dbReference>
<keyword evidence="2" id="KW-0333">Golgi apparatus</keyword>
<proteinExistence type="predicted"/>
<dbReference type="EMBL" id="KV442119">
    <property type="protein sequence ID" value="OAQ23425.1"/>
    <property type="molecule type" value="Genomic_DNA"/>
</dbReference>
<feature type="region of interest" description="Disordered" evidence="5">
    <location>
        <begin position="457"/>
        <end position="477"/>
    </location>
</feature>
<dbReference type="PANTHER" id="PTHR10013:SF0">
    <property type="entry name" value="GENERAL VESICULAR TRANSPORT FACTOR P115"/>
    <property type="match status" value="1"/>
</dbReference>
<evidence type="ECO:0000256" key="2">
    <source>
        <dbReference type="ARBA" id="ARBA00023034"/>
    </source>
</evidence>
<evidence type="ECO:0000259" key="6">
    <source>
        <dbReference type="Pfam" id="PF04869"/>
    </source>
</evidence>
<dbReference type="GO" id="GO:0005795">
    <property type="term" value="C:Golgi stack"/>
    <property type="evidence" value="ECO:0007669"/>
    <property type="project" value="TreeGrafter"/>
</dbReference>
<name>A0A197JE71_9FUNG</name>
<reference evidence="7 8" key="1">
    <citation type="submission" date="2016-05" db="EMBL/GenBank/DDBJ databases">
        <title>Genome sequencing reveals origins of a unique bacterial endosymbiosis in the earliest lineages of terrestrial Fungi.</title>
        <authorList>
            <consortium name="DOE Joint Genome Institute"/>
            <person name="Uehling J."/>
            <person name="Gryganskyi A."/>
            <person name="Hameed K."/>
            <person name="Tschaplinski T."/>
            <person name="Misztal P."/>
            <person name="Wu S."/>
            <person name="Desiro A."/>
            <person name="Vande Pol N."/>
            <person name="Du Z.-Y."/>
            <person name="Zienkiewicz A."/>
            <person name="Zienkiewicz K."/>
            <person name="Morin E."/>
            <person name="Tisserant E."/>
            <person name="Splivallo R."/>
            <person name="Hainaut M."/>
            <person name="Henrissat B."/>
            <person name="Ohm R."/>
            <person name="Kuo A."/>
            <person name="Yan J."/>
            <person name="Lipzen A."/>
            <person name="Nolan M."/>
            <person name="Labutti K."/>
            <person name="Barry K."/>
            <person name="Goldstein A."/>
            <person name="Labbe J."/>
            <person name="Schadt C."/>
            <person name="Tuskan G."/>
            <person name="Grigoriev I."/>
            <person name="Martin F."/>
            <person name="Vilgalys R."/>
            <person name="Bonito G."/>
        </authorList>
    </citation>
    <scope>NUCLEOTIDE SEQUENCE [LARGE SCALE GENOMIC DNA]</scope>
    <source>
        <strain evidence="7 8">AG-77</strain>
    </source>
</reference>
<dbReference type="GO" id="GO:0000139">
    <property type="term" value="C:Golgi membrane"/>
    <property type="evidence" value="ECO:0007669"/>
    <property type="project" value="InterPro"/>
</dbReference>
<keyword evidence="3 4" id="KW-0175">Coiled coil</keyword>
<dbReference type="GO" id="GO:0006888">
    <property type="term" value="P:endoplasmic reticulum to Golgi vesicle-mediated transport"/>
    <property type="evidence" value="ECO:0007669"/>
    <property type="project" value="TreeGrafter"/>
</dbReference>
<dbReference type="FunFam" id="1.25.10.10:FF:000296">
    <property type="entry name" value="Related to transport protein USO1"/>
    <property type="match status" value="1"/>
</dbReference>
<evidence type="ECO:0000313" key="8">
    <source>
        <dbReference type="Proteomes" id="UP000078512"/>
    </source>
</evidence>
<gene>
    <name evidence="7" type="ORF">K457DRAFT_118602</name>
</gene>
<dbReference type="Pfam" id="PF18770">
    <property type="entry name" value="Arm_vescicular"/>
    <property type="match status" value="1"/>
</dbReference>
<evidence type="ECO:0000313" key="7">
    <source>
        <dbReference type="EMBL" id="OAQ23425.1"/>
    </source>
</evidence>
<feature type="domain" description="Vesicle tethering protein Uso1/P115-like head" evidence="6">
    <location>
        <begin position="406"/>
        <end position="702"/>
    </location>
</feature>
<keyword evidence="8" id="KW-1185">Reference proteome</keyword>
<dbReference type="Proteomes" id="UP000078512">
    <property type="component" value="Unassembled WGS sequence"/>
</dbReference>
<organism evidence="7 8">
    <name type="scientific">Linnemannia elongata AG-77</name>
    <dbReference type="NCBI Taxonomy" id="1314771"/>
    <lineage>
        <taxon>Eukaryota</taxon>
        <taxon>Fungi</taxon>
        <taxon>Fungi incertae sedis</taxon>
        <taxon>Mucoromycota</taxon>
        <taxon>Mortierellomycotina</taxon>
        <taxon>Mortierellomycetes</taxon>
        <taxon>Mortierellales</taxon>
        <taxon>Mortierellaceae</taxon>
        <taxon>Linnemannia</taxon>
    </lineage>
</organism>
<protein>
    <recommendedName>
        <fullName evidence="6">Vesicle tethering protein Uso1/P115-like head domain-containing protein</fullName>
    </recommendedName>
</protein>
<dbReference type="InterPro" id="IPR016024">
    <property type="entry name" value="ARM-type_fold"/>
</dbReference>
<dbReference type="InterPro" id="IPR006953">
    <property type="entry name" value="Vesicle_Uso1_P115_head"/>
</dbReference>
<dbReference type="Gene3D" id="1.25.10.10">
    <property type="entry name" value="Leucine-rich Repeat Variant"/>
    <property type="match status" value="1"/>
</dbReference>
<dbReference type="Pfam" id="PF04869">
    <property type="entry name" value="Uso1_p115_head"/>
    <property type="match status" value="1"/>
</dbReference>
<dbReference type="OrthoDB" id="198977at2759"/>
<evidence type="ECO:0000256" key="5">
    <source>
        <dbReference type="SAM" id="MobiDB-lite"/>
    </source>
</evidence>
<comment type="subcellular location">
    <subcellularLocation>
        <location evidence="1">Golgi apparatus</location>
    </subcellularLocation>
</comment>
<dbReference type="GO" id="GO:0048211">
    <property type="term" value="P:Golgi vesicle docking"/>
    <property type="evidence" value="ECO:0007669"/>
    <property type="project" value="TreeGrafter"/>
</dbReference>
<dbReference type="InterPro" id="IPR041209">
    <property type="entry name" value="P115_Arm_rpt"/>
</dbReference>
<dbReference type="SUPFAM" id="SSF48371">
    <property type="entry name" value="ARM repeat"/>
    <property type="match status" value="2"/>
</dbReference>
<sequence length="854" mass="95078">MNFFASGLNTLRGQKGQHQTGSETIDRLCDRIEHATLLEDRRASVLALKSCSREHRRDIGARGAKVLCKVLHQDNADIDITKAVLETLTVLCQPEADREEAQDFALEISKAILEDASNVAILLDMLEEYDFYVRFHVVSLLATLVLSNTDRLQECILTSPMGMSRLMALLDDRREIIRNEGLLLLISLTESNADLQKIVAFENAFERLLAIIDEEGAISGGIIVQDCLQLVQNLLRYNVSNQNYFRETSCIQRIPALFNEEILDGNGKHDTSMKDVWSDQKGNNMIMVLELIRVLVVPDHSNTAPNQKSMYQCGILQLLIDVSLTSNAPQRVKASAFYALAELIRLNKVNQDALSKAVIIPAQPPVFIPEAHNSALTPPTRSSVQLSRSSFQSGRNSALGDHRPLEHRERCPAIVEVVAIAVGKYPGCTYSVRAAATCLFQTFVLENPDTQMVLATTLNPPPDDNPNTPSNEKPQSPGTLLLEALQGWQEDNETGATDPYNSWFATVLFSHILQNNPRAKSIALAITFGDEENGEDPVSLIHAIAAALMVAVKGQSDPRVALGYLALLCVWCYDSPKSIKDFLSEGVHLQFLIELISPSSKEDPMVQGLAAFLLGICYEYNWEQDALINRATIQPIILSRIGLDHFAACITRVRESKPFKAAMPFMVVLPSEEGGGRLPDLYFDYSFVEFLKRTFESTQKSIMVSPNKSRPLAGLSASDQAETESLMASMQAKIEAQNSEVANLKADHDVEVANLRSGHEAEMASLRARHDAELADLRLKLDEAHRMLSQQAQERKEHEAVWRELEELREQGRVRQERQEALEKEHEDLLICLAEQDEELSGLKEHILALGISK</sequence>
<accession>A0A197JE71</accession>
<dbReference type="GO" id="GO:0005783">
    <property type="term" value="C:endoplasmic reticulum"/>
    <property type="evidence" value="ECO:0007669"/>
    <property type="project" value="TreeGrafter"/>
</dbReference>
<dbReference type="GO" id="GO:0048280">
    <property type="term" value="P:vesicle fusion with Golgi apparatus"/>
    <property type="evidence" value="ECO:0007669"/>
    <property type="project" value="InterPro"/>
</dbReference>
<dbReference type="InterPro" id="IPR024095">
    <property type="entry name" value="Vesicle_P115"/>
</dbReference>
<dbReference type="PANTHER" id="PTHR10013">
    <property type="entry name" value="GENERAL VESICULAR TRANSPORT FACTOR P115"/>
    <property type="match status" value="1"/>
</dbReference>
<dbReference type="AlphaFoldDB" id="A0A197JE71"/>
<dbReference type="InterPro" id="IPR011989">
    <property type="entry name" value="ARM-like"/>
</dbReference>
<dbReference type="STRING" id="1314771.A0A197JE71"/>